<dbReference type="AlphaFoldDB" id="A0A1I6K223"/>
<dbReference type="CDD" id="cd00146">
    <property type="entry name" value="PKD"/>
    <property type="match status" value="1"/>
</dbReference>
<keyword evidence="1" id="KW-0378">Hydrolase</keyword>
<gene>
    <name evidence="5" type="ORF">SAMN05216559_0068</name>
</gene>
<reference evidence="5 6" key="1">
    <citation type="submission" date="2016-10" db="EMBL/GenBank/DDBJ databases">
        <authorList>
            <person name="de Groot N.N."/>
        </authorList>
    </citation>
    <scope>NUCLEOTIDE SEQUENCE [LARGE SCALE GENOMIC DNA]</scope>
    <source>
        <strain evidence="5 6">CGMCC 1.10457</strain>
    </source>
</reference>
<evidence type="ECO:0000313" key="6">
    <source>
        <dbReference type="Proteomes" id="UP000199062"/>
    </source>
</evidence>
<keyword evidence="6" id="KW-1185">Reference proteome</keyword>
<proteinExistence type="predicted"/>
<evidence type="ECO:0000256" key="2">
    <source>
        <dbReference type="ARBA" id="ARBA00023295"/>
    </source>
</evidence>
<dbReference type="InterPro" id="IPR035986">
    <property type="entry name" value="PKD_dom_sf"/>
</dbReference>
<dbReference type="SUPFAM" id="SSF49299">
    <property type="entry name" value="PKD domain"/>
    <property type="match status" value="1"/>
</dbReference>
<protein>
    <submittedName>
        <fullName evidence="5">PKD domain-containing protein</fullName>
    </submittedName>
</protein>
<feature type="domain" description="PKD" evidence="4">
    <location>
        <begin position="407"/>
        <end position="467"/>
    </location>
</feature>
<dbReference type="EMBL" id="FOZK01000001">
    <property type="protein sequence ID" value="SFR85302.1"/>
    <property type="molecule type" value="Genomic_DNA"/>
</dbReference>
<name>A0A1I6K223_9EURY</name>
<dbReference type="OrthoDB" id="190957at2157"/>
<dbReference type="InterPro" id="IPR001547">
    <property type="entry name" value="Glyco_hydro_5"/>
</dbReference>
<feature type="compositionally biased region" description="Acidic residues" evidence="3">
    <location>
        <begin position="319"/>
        <end position="365"/>
    </location>
</feature>
<evidence type="ECO:0000313" key="5">
    <source>
        <dbReference type="EMBL" id="SFR85302.1"/>
    </source>
</evidence>
<evidence type="ECO:0000256" key="1">
    <source>
        <dbReference type="ARBA" id="ARBA00022801"/>
    </source>
</evidence>
<dbReference type="Pfam" id="PF00150">
    <property type="entry name" value="Cellulase"/>
    <property type="match status" value="1"/>
</dbReference>
<feature type="compositionally biased region" description="Low complexity" evidence="3">
    <location>
        <begin position="366"/>
        <end position="381"/>
    </location>
</feature>
<dbReference type="RefSeq" id="WP_089812794.1">
    <property type="nucleotide sequence ID" value="NZ_FOZK01000001.1"/>
</dbReference>
<sequence length="467" mass="50180">MYTRRELLRSSAAGTVIGAGVLASSSNATADGASFGDGVNLQPSYFCDGDQDLGWDLLTDYPDIETVRIEIEPFSFGEVATTVEDAKRWIDEAGQNGLNVIATYHHYPDNGSPEASALQNAAEFWVEHYETLSADTDITVNMMNEWGNHDVTADEYASAYDDAISTVRDGTSYSGPIVCDAPGWGQGTYRLADAVEGIDDENLILSAHVYPSAWNATTGQNLVPADLDVMDETGYPCMIGEFGNYADSTGADWSAIIDYAKQLGWPVIGWAWNGDGSDDPMNMADPYWGDDCSADTYTESDYFGVVYDKLGDGGGTETPDTETPETDTPDTETPETDTPETDTPETDTPETDTPETDTPETEAPDTETPGTETPPQTEVPPSGDLVASIDPGATSGSVGDLMQFWISDETGNSTWITDLQWKLGNGSTGRGWYTDERYDSAGTYTVTLTATDNEGTTSTDTVDVTIS</sequence>
<dbReference type="STRING" id="767519.SAMN05216559_0068"/>
<dbReference type="InterPro" id="IPR017853">
    <property type="entry name" value="GH"/>
</dbReference>
<dbReference type="InterPro" id="IPR013783">
    <property type="entry name" value="Ig-like_fold"/>
</dbReference>
<dbReference type="GO" id="GO:0004553">
    <property type="term" value="F:hydrolase activity, hydrolyzing O-glycosyl compounds"/>
    <property type="evidence" value="ECO:0007669"/>
    <property type="project" value="InterPro"/>
</dbReference>
<dbReference type="Pfam" id="PF18911">
    <property type="entry name" value="PKD_4"/>
    <property type="match status" value="1"/>
</dbReference>
<dbReference type="SUPFAM" id="SSF51445">
    <property type="entry name" value="(Trans)glycosidases"/>
    <property type="match status" value="1"/>
</dbReference>
<dbReference type="Gene3D" id="2.60.40.10">
    <property type="entry name" value="Immunoglobulins"/>
    <property type="match status" value="1"/>
</dbReference>
<dbReference type="GO" id="GO:0000272">
    <property type="term" value="P:polysaccharide catabolic process"/>
    <property type="evidence" value="ECO:0007669"/>
    <property type="project" value="InterPro"/>
</dbReference>
<dbReference type="Proteomes" id="UP000199062">
    <property type="component" value="Unassembled WGS sequence"/>
</dbReference>
<dbReference type="InterPro" id="IPR006311">
    <property type="entry name" value="TAT_signal"/>
</dbReference>
<accession>A0A1I6K223</accession>
<evidence type="ECO:0000256" key="3">
    <source>
        <dbReference type="SAM" id="MobiDB-lite"/>
    </source>
</evidence>
<evidence type="ECO:0000259" key="4">
    <source>
        <dbReference type="PROSITE" id="PS50093"/>
    </source>
</evidence>
<dbReference type="Gene3D" id="3.20.20.80">
    <property type="entry name" value="Glycosidases"/>
    <property type="match status" value="1"/>
</dbReference>
<feature type="region of interest" description="Disordered" evidence="3">
    <location>
        <begin position="308"/>
        <end position="385"/>
    </location>
</feature>
<keyword evidence="2" id="KW-0326">Glycosidase</keyword>
<dbReference type="PROSITE" id="PS51318">
    <property type="entry name" value="TAT"/>
    <property type="match status" value="1"/>
</dbReference>
<dbReference type="PROSITE" id="PS50093">
    <property type="entry name" value="PKD"/>
    <property type="match status" value="1"/>
</dbReference>
<dbReference type="InterPro" id="IPR000601">
    <property type="entry name" value="PKD_dom"/>
</dbReference>
<organism evidence="5 6">
    <name type="scientific">Halomicrobium zhouii</name>
    <dbReference type="NCBI Taxonomy" id="767519"/>
    <lineage>
        <taxon>Archaea</taxon>
        <taxon>Methanobacteriati</taxon>
        <taxon>Methanobacteriota</taxon>
        <taxon>Stenosarchaea group</taxon>
        <taxon>Halobacteria</taxon>
        <taxon>Halobacteriales</taxon>
        <taxon>Haloarculaceae</taxon>
        <taxon>Halomicrobium</taxon>
    </lineage>
</organism>